<dbReference type="Gene3D" id="1.10.1370.40">
    <property type="match status" value="1"/>
</dbReference>
<protein>
    <recommendedName>
        <fullName evidence="1">Oligopeptidase A N-terminal domain-containing protein</fullName>
    </recommendedName>
</protein>
<organism evidence="2">
    <name type="scientific">marine metagenome</name>
    <dbReference type="NCBI Taxonomy" id="408172"/>
    <lineage>
        <taxon>unclassified sequences</taxon>
        <taxon>metagenomes</taxon>
        <taxon>ecological metagenomes</taxon>
    </lineage>
</organism>
<dbReference type="Pfam" id="PF19310">
    <property type="entry name" value="TOP_N"/>
    <property type="match status" value="1"/>
</dbReference>
<accession>A0A382U8U3</accession>
<dbReference type="AlphaFoldDB" id="A0A382U8U3"/>
<dbReference type="InterPro" id="IPR045666">
    <property type="entry name" value="OpdA_N"/>
</dbReference>
<evidence type="ECO:0000313" key="2">
    <source>
        <dbReference type="EMBL" id="SVD30716.1"/>
    </source>
</evidence>
<feature type="domain" description="Oligopeptidase A N-terminal" evidence="1">
    <location>
        <begin position="35"/>
        <end position="143"/>
    </location>
</feature>
<dbReference type="PANTHER" id="PTHR43660:SF1">
    <property type="entry name" value="DIPEPTIDYL CARBOXYPEPTIDASE"/>
    <property type="match status" value="1"/>
</dbReference>
<feature type="non-terminal residue" evidence="2">
    <location>
        <position position="200"/>
    </location>
</feature>
<dbReference type="EMBL" id="UINC01142406">
    <property type="protein sequence ID" value="SVD30716.1"/>
    <property type="molecule type" value="Genomic_DNA"/>
</dbReference>
<proteinExistence type="predicted"/>
<dbReference type="SUPFAM" id="SSF55486">
    <property type="entry name" value="Metalloproteases ('zincins'), catalytic domain"/>
    <property type="match status" value="1"/>
</dbReference>
<name>A0A382U8U3_9ZZZZ</name>
<sequence>MPYDAVPFSKFKAKCFIPAAEKSIQLAIDRINKIVSNKDEPNFKNTIVALEIASEELDYVMSVYWHLFGSESNKELKDLAEKISPMGSKFQNDILLNSKLFDKIKLVYESKENKNLDNEDIRLIDVTYKNFVRNGADLKEQDKEKIRKIDEKLSLLSPQFSNNVLNAQNKYELWIDNKQNLEGLPESSISIAKEEAKKKG</sequence>
<evidence type="ECO:0000259" key="1">
    <source>
        <dbReference type="Pfam" id="PF19310"/>
    </source>
</evidence>
<gene>
    <name evidence="2" type="ORF">METZ01_LOCUS383570</name>
</gene>
<dbReference type="GO" id="GO:0004222">
    <property type="term" value="F:metalloendopeptidase activity"/>
    <property type="evidence" value="ECO:0007669"/>
    <property type="project" value="InterPro"/>
</dbReference>
<dbReference type="InterPro" id="IPR045090">
    <property type="entry name" value="Pept_M3A_M3B"/>
</dbReference>
<dbReference type="GO" id="GO:0006508">
    <property type="term" value="P:proteolysis"/>
    <property type="evidence" value="ECO:0007669"/>
    <property type="project" value="InterPro"/>
</dbReference>
<dbReference type="PANTHER" id="PTHR43660">
    <property type="entry name" value="DIPEPTIDYL CARBOXYPEPTIDASE"/>
    <property type="match status" value="1"/>
</dbReference>
<reference evidence="2" key="1">
    <citation type="submission" date="2018-05" db="EMBL/GenBank/DDBJ databases">
        <authorList>
            <person name="Lanie J.A."/>
            <person name="Ng W.-L."/>
            <person name="Kazmierczak K.M."/>
            <person name="Andrzejewski T.M."/>
            <person name="Davidsen T.M."/>
            <person name="Wayne K.J."/>
            <person name="Tettelin H."/>
            <person name="Glass J.I."/>
            <person name="Rusch D."/>
            <person name="Podicherti R."/>
            <person name="Tsui H.-C.T."/>
            <person name="Winkler M.E."/>
        </authorList>
    </citation>
    <scope>NUCLEOTIDE SEQUENCE</scope>
</reference>